<dbReference type="Proteomes" id="UP000532311">
    <property type="component" value="Unassembled WGS sequence"/>
</dbReference>
<feature type="compositionally biased region" description="Polar residues" evidence="1">
    <location>
        <begin position="22"/>
        <end position="37"/>
    </location>
</feature>
<dbReference type="InterPro" id="IPR045153">
    <property type="entry name" value="Est1/Ebs1-like"/>
</dbReference>
<evidence type="ECO:0000259" key="2">
    <source>
        <dbReference type="Pfam" id="PF10373"/>
    </source>
</evidence>
<protein>
    <submittedName>
        <fullName evidence="3">Telomerase-binding EST1A</fullName>
    </submittedName>
</protein>
<accession>A0A8H5XMM4</accession>
<dbReference type="Pfam" id="PF10373">
    <property type="entry name" value="EST1_DNA_bind"/>
    <property type="match status" value="1"/>
</dbReference>
<dbReference type="Gene3D" id="1.25.40.10">
    <property type="entry name" value="Tetratricopeptide repeat domain"/>
    <property type="match status" value="1"/>
</dbReference>
<keyword evidence="4" id="KW-1185">Reference proteome</keyword>
<dbReference type="PANTHER" id="PTHR15696:SF0">
    <property type="entry name" value="TELOMERASE-BINDING PROTEIN EST1A"/>
    <property type="match status" value="1"/>
</dbReference>
<sequence length="624" mass="70942">MAGIPNRYLGPPKDQAKRRSPKPSSGRGQNDYGSWLQQDMPVRQLRASDGGIHKRPQDRGRQGRNASRSSPSQRPAKANRPAKPTTQQPDRPSSNDDESTSKMMRQPKTHPVSDNKLLLELVDIYKGLAMIETKCIEVDNAQSLNTGANAKLNNEQWQALIALHRTLLHEHHDYFLASQHPSASPGTRGLASKNRMPARMWQFCILPFLDLLRKRLPASREHMLTFFYLAYNMTALLYETVPAFEDLWIECLGELGRYRVAIEVDDIGDREVWNGVSRHWYSKASDRNPTIGRFYHMLATLAYPNALQQVYYYTKSLCVPIPFLGARESLMTLFDHVLNSDTGRFAPVDIAYVRAHAILLSGKSQDQFEGSAQSFIDQLDSRIASVSKKWLESGYYIAITISCSLLGYGAISNAPMRAISKKPEETDITGDGSAISEAIPDDTFKLALDFATRAISRVLYRWGDTNTLPFLHSILVFMNHMTQHPAAISHLEDVYPWKLTSIMLNNLLLSCEAGYEIRDQFRLPEKGQLPHPLPEDFAMRGLIYAEDYFPNGWFSNDKIDEDEKYFELPSVSEERKSRILSLGYRIASSGNWLLWNEKTRQFEVPEKYNVKINLDIAEEQDTAI</sequence>
<feature type="compositionally biased region" description="Basic and acidic residues" evidence="1">
    <location>
        <begin position="51"/>
        <end position="61"/>
    </location>
</feature>
<proteinExistence type="predicted"/>
<dbReference type="PANTHER" id="PTHR15696">
    <property type="entry name" value="SMG-7 SUPPRESSOR WITH MORPHOLOGICAL EFFECT ON GENITALIA PROTEIN 7"/>
    <property type="match status" value="1"/>
</dbReference>
<name>A0A8H5XMM4_9HYPO</name>
<dbReference type="GO" id="GO:0005697">
    <property type="term" value="C:telomerase holoenzyme complex"/>
    <property type="evidence" value="ECO:0007669"/>
    <property type="project" value="TreeGrafter"/>
</dbReference>
<dbReference type="SUPFAM" id="SSF48452">
    <property type="entry name" value="TPR-like"/>
    <property type="match status" value="1"/>
</dbReference>
<reference evidence="3 4" key="1">
    <citation type="submission" date="2020-05" db="EMBL/GenBank/DDBJ databases">
        <title>Identification and distribution of gene clusters putatively required for synthesis of sphingolipid metabolism inhibitors in phylogenetically diverse species of the filamentous fungus Fusarium.</title>
        <authorList>
            <person name="Kim H.-S."/>
            <person name="Busman M."/>
            <person name="Brown D.W."/>
            <person name="Divon H."/>
            <person name="Uhlig S."/>
            <person name="Proctor R.H."/>
        </authorList>
    </citation>
    <scope>NUCLEOTIDE SEQUENCE [LARGE SCALE GENOMIC DNA]</scope>
    <source>
        <strain evidence="3 4">NRRL 26131</strain>
    </source>
</reference>
<organism evidence="3 4">
    <name type="scientific">Fusarium globosum</name>
    <dbReference type="NCBI Taxonomy" id="78864"/>
    <lineage>
        <taxon>Eukaryota</taxon>
        <taxon>Fungi</taxon>
        <taxon>Dikarya</taxon>
        <taxon>Ascomycota</taxon>
        <taxon>Pezizomycotina</taxon>
        <taxon>Sordariomycetes</taxon>
        <taxon>Hypocreomycetidae</taxon>
        <taxon>Hypocreales</taxon>
        <taxon>Nectriaceae</taxon>
        <taxon>Fusarium</taxon>
        <taxon>Fusarium fujikuroi species complex</taxon>
    </lineage>
</organism>
<feature type="domain" description="DNA/RNA-binding" evidence="2">
    <location>
        <begin position="278"/>
        <end position="543"/>
    </location>
</feature>
<dbReference type="InterPro" id="IPR011990">
    <property type="entry name" value="TPR-like_helical_dom_sf"/>
</dbReference>
<dbReference type="AlphaFoldDB" id="A0A8H5XMM4"/>
<dbReference type="GO" id="GO:0070034">
    <property type="term" value="F:telomerase RNA binding"/>
    <property type="evidence" value="ECO:0007669"/>
    <property type="project" value="TreeGrafter"/>
</dbReference>
<feature type="compositionally biased region" description="Polar residues" evidence="1">
    <location>
        <begin position="64"/>
        <end position="73"/>
    </location>
</feature>
<dbReference type="GO" id="GO:0042162">
    <property type="term" value="F:telomeric DNA binding"/>
    <property type="evidence" value="ECO:0007669"/>
    <property type="project" value="TreeGrafter"/>
</dbReference>
<gene>
    <name evidence="3" type="ORF">FGLOB1_13716</name>
</gene>
<comment type="caution">
    <text evidence="3">The sequence shown here is derived from an EMBL/GenBank/DDBJ whole genome shotgun (WGS) entry which is preliminary data.</text>
</comment>
<feature type="region of interest" description="Disordered" evidence="1">
    <location>
        <begin position="1"/>
        <end position="112"/>
    </location>
</feature>
<evidence type="ECO:0000313" key="3">
    <source>
        <dbReference type="EMBL" id="KAF5696190.1"/>
    </source>
</evidence>
<dbReference type="GO" id="GO:0000184">
    <property type="term" value="P:nuclear-transcribed mRNA catabolic process, nonsense-mediated decay"/>
    <property type="evidence" value="ECO:0007669"/>
    <property type="project" value="TreeGrafter"/>
</dbReference>
<evidence type="ECO:0000313" key="4">
    <source>
        <dbReference type="Proteomes" id="UP000532311"/>
    </source>
</evidence>
<dbReference type="FunFam" id="1.25.40.10:FF:000202">
    <property type="entry name" value="Unplaced genomic scaffold supercont1.7, whole genome shotgun sequence"/>
    <property type="match status" value="1"/>
</dbReference>
<dbReference type="EMBL" id="JAAQPF010000890">
    <property type="protein sequence ID" value="KAF5696190.1"/>
    <property type="molecule type" value="Genomic_DNA"/>
</dbReference>
<evidence type="ECO:0000256" key="1">
    <source>
        <dbReference type="SAM" id="MobiDB-lite"/>
    </source>
</evidence>
<dbReference type="InterPro" id="IPR018834">
    <property type="entry name" value="DNA/RNA-bd_Est1-type"/>
</dbReference>